<dbReference type="OrthoDB" id="278173at2"/>
<dbReference type="PANTHER" id="PTHR36844:SF1">
    <property type="entry name" value="PROTEASE PRSW"/>
    <property type="match status" value="1"/>
</dbReference>
<dbReference type="Pfam" id="PF13367">
    <property type="entry name" value="PrsW-protease"/>
    <property type="match status" value="1"/>
</dbReference>
<dbReference type="PANTHER" id="PTHR36844">
    <property type="entry name" value="PROTEASE PRSW"/>
    <property type="match status" value="1"/>
</dbReference>
<dbReference type="RefSeq" id="WP_145026546.1">
    <property type="nucleotide sequence ID" value="NZ_CP036271.1"/>
</dbReference>
<name>A0A517S817_9PLAN</name>
<keyword evidence="2" id="KW-1133">Transmembrane helix</keyword>
<gene>
    <name evidence="3" type="ORF">Pan44_02870</name>
</gene>
<dbReference type="InterPro" id="IPR026898">
    <property type="entry name" value="PrsW"/>
</dbReference>
<keyword evidence="2" id="KW-0472">Membrane</keyword>
<feature type="transmembrane region" description="Helical" evidence="2">
    <location>
        <begin position="464"/>
        <end position="485"/>
    </location>
</feature>
<organism evidence="3 4">
    <name type="scientific">Caulifigura coniformis</name>
    <dbReference type="NCBI Taxonomy" id="2527983"/>
    <lineage>
        <taxon>Bacteria</taxon>
        <taxon>Pseudomonadati</taxon>
        <taxon>Planctomycetota</taxon>
        <taxon>Planctomycetia</taxon>
        <taxon>Planctomycetales</taxon>
        <taxon>Planctomycetaceae</taxon>
        <taxon>Caulifigura</taxon>
    </lineage>
</organism>
<feature type="transmembrane region" description="Helical" evidence="2">
    <location>
        <begin position="266"/>
        <end position="286"/>
    </location>
</feature>
<feature type="transmembrane region" description="Helical" evidence="2">
    <location>
        <begin position="360"/>
        <end position="384"/>
    </location>
</feature>
<evidence type="ECO:0008006" key="5">
    <source>
        <dbReference type="Google" id="ProtNLM"/>
    </source>
</evidence>
<feature type="transmembrane region" description="Helical" evidence="2">
    <location>
        <begin position="492"/>
        <end position="510"/>
    </location>
</feature>
<feature type="compositionally biased region" description="Low complexity" evidence="1">
    <location>
        <begin position="57"/>
        <end position="68"/>
    </location>
</feature>
<evidence type="ECO:0000313" key="4">
    <source>
        <dbReference type="Proteomes" id="UP000315700"/>
    </source>
</evidence>
<feature type="transmembrane region" description="Helical" evidence="2">
    <location>
        <begin position="396"/>
        <end position="415"/>
    </location>
</feature>
<feature type="compositionally biased region" description="Acidic residues" evidence="1">
    <location>
        <begin position="96"/>
        <end position="109"/>
    </location>
</feature>
<dbReference type="Gene3D" id="2.20.28.160">
    <property type="match status" value="1"/>
</dbReference>
<sequence length="520" mass="56231">MTIRVKCPSCQQTLKAEDRHAGRTVRCPACREPVAIPQPAPAVDESPSPMDPFAGDAAPAPSRPKAVVPPKPRVKRPLPAADGAPPPGPPPKPAVDDEDIGDWLTDGEVEAPRRKRESGDEIPSPSPNWDGVSETYDLVSSPVEKEEFSDNLPPKVSKKKKKKPASDSDIDEKPSRRSKSRAGGTPSGRPWLLWALAACLLPLAISVVAPGQSILEQIRAAADNDPALAERLEALPETAEDPIGTLLAAFPDRKLPGAFLARDTSWHYGLAAISAIGFLGLILAAWPDEEVSPGYLVGMGLLTGTIGIALLLGFQFIADWTQSFYLRGRSIIVLLFYIVKFIGFSYRCAIDPSIGFGLSFMGYTFGVGFCEELCKAVPILLYLWGVPNATWRGATVVGFASGVGFGVSEGITYSAEMYNGLAAPMTYAIRFLSCVALHTIWAGSVGLLMYRDQSHLHDIEWDDILMFIVKYLSIAMVLHGLYDVLLKFDHEFGALAIAAISFGWLLFLVGQQQREELAVG</sequence>
<dbReference type="KEGG" id="ccos:Pan44_02870"/>
<feature type="transmembrane region" description="Helical" evidence="2">
    <location>
        <begin position="295"/>
        <end position="318"/>
    </location>
</feature>
<dbReference type="InParanoid" id="A0A517S817"/>
<feature type="transmembrane region" description="Helical" evidence="2">
    <location>
        <begin position="330"/>
        <end position="348"/>
    </location>
</feature>
<feature type="transmembrane region" description="Helical" evidence="2">
    <location>
        <begin position="191"/>
        <end position="209"/>
    </location>
</feature>
<feature type="region of interest" description="Disordered" evidence="1">
    <location>
        <begin position="30"/>
        <end position="186"/>
    </location>
</feature>
<evidence type="ECO:0000313" key="3">
    <source>
        <dbReference type="EMBL" id="QDT52278.1"/>
    </source>
</evidence>
<dbReference type="EMBL" id="CP036271">
    <property type="protein sequence ID" value="QDT52278.1"/>
    <property type="molecule type" value="Genomic_DNA"/>
</dbReference>
<keyword evidence="4" id="KW-1185">Reference proteome</keyword>
<evidence type="ECO:0000256" key="2">
    <source>
        <dbReference type="SAM" id="Phobius"/>
    </source>
</evidence>
<proteinExistence type="predicted"/>
<feature type="compositionally biased region" description="Pro residues" evidence="1">
    <location>
        <begin position="84"/>
        <end position="93"/>
    </location>
</feature>
<reference evidence="3 4" key="1">
    <citation type="submission" date="2019-02" db="EMBL/GenBank/DDBJ databases">
        <title>Deep-cultivation of Planctomycetes and their phenomic and genomic characterization uncovers novel biology.</title>
        <authorList>
            <person name="Wiegand S."/>
            <person name="Jogler M."/>
            <person name="Boedeker C."/>
            <person name="Pinto D."/>
            <person name="Vollmers J."/>
            <person name="Rivas-Marin E."/>
            <person name="Kohn T."/>
            <person name="Peeters S.H."/>
            <person name="Heuer A."/>
            <person name="Rast P."/>
            <person name="Oberbeckmann S."/>
            <person name="Bunk B."/>
            <person name="Jeske O."/>
            <person name="Meyerdierks A."/>
            <person name="Storesund J.E."/>
            <person name="Kallscheuer N."/>
            <person name="Luecker S."/>
            <person name="Lage O.M."/>
            <person name="Pohl T."/>
            <person name="Merkel B.J."/>
            <person name="Hornburger P."/>
            <person name="Mueller R.-W."/>
            <person name="Bruemmer F."/>
            <person name="Labrenz M."/>
            <person name="Spormann A.M."/>
            <person name="Op den Camp H."/>
            <person name="Overmann J."/>
            <person name="Amann R."/>
            <person name="Jetten M.S.M."/>
            <person name="Mascher T."/>
            <person name="Medema M.H."/>
            <person name="Devos D.P."/>
            <person name="Kaster A.-K."/>
            <person name="Ovreas L."/>
            <person name="Rohde M."/>
            <person name="Galperin M.Y."/>
            <person name="Jogler C."/>
        </authorList>
    </citation>
    <scope>NUCLEOTIDE SEQUENCE [LARGE SCALE GENOMIC DNA]</scope>
    <source>
        <strain evidence="3 4">Pan44</strain>
    </source>
</reference>
<dbReference type="AlphaFoldDB" id="A0A517S817"/>
<feature type="transmembrane region" description="Helical" evidence="2">
    <location>
        <begin position="427"/>
        <end position="449"/>
    </location>
</feature>
<keyword evidence="2" id="KW-0812">Transmembrane</keyword>
<protein>
    <recommendedName>
        <fullName evidence="5">PrsW family intramembrane metalloprotease</fullName>
    </recommendedName>
</protein>
<accession>A0A517S817</accession>
<dbReference type="GO" id="GO:0008233">
    <property type="term" value="F:peptidase activity"/>
    <property type="evidence" value="ECO:0007669"/>
    <property type="project" value="InterPro"/>
</dbReference>
<evidence type="ECO:0000256" key="1">
    <source>
        <dbReference type="SAM" id="MobiDB-lite"/>
    </source>
</evidence>
<dbReference type="Proteomes" id="UP000315700">
    <property type="component" value="Chromosome"/>
</dbReference>